<reference evidence="4 5" key="1">
    <citation type="submission" date="2018-06" db="EMBL/GenBank/DDBJ databases">
        <title>Bacteria isolated from soil of Wuhan.</title>
        <authorList>
            <person name="Wei X."/>
            <person name="Chunhua H."/>
        </authorList>
    </citation>
    <scope>NUCLEOTIDE SEQUENCE [LARGE SCALE GENOMIC DNA]</scope>
    <source>
        <strain evidence="5">xwS2</strain>
    </source>
</reference>
<feature type="domain" description="HTH tetR-type" evidence="3">
    <location>
        <begin position="13"/>
        <end position="73"/>
    </location>
</feature>
<proteinExistence type="predicted"/>
<sequence length="220" mass="23892">MATSPREPRKDGEATRTRILEAAGELFAALGHADTSNKAVAAKAEVDLASINYHFGSRNGLYQAVLEEARRRFLDIADLQRITRSAQPAAEKLRELVELVVRKASRGRESWHLRVLATEILTPSSQSPTGLQTEASLKLSLLKALFSEITAIPVDNPALTRCVLCVSAPWAMLLIGPRGASGALQEILGMPRDVVSAQLYSFALAGLQEVGRQYAQRESS</sequence>
<organism evidence="4 5">
    <name type="scientific">Pseudomonas alkylphenolica</name>
    <dbReference type="NCBI Taxonomy" id="237609"/>
    <lineage>
        <taxon>Bacteria</taxon>
        <taxon>Pseudomonadati</taxon>
        <taxon>Pseudomonadota</taxon>
        <taxon>Gammaproteobacteria</taxon>
        <taxon>Pseudomonadales</taxon>
        <taxon>Pseudomonadaceae</taxon>
        <taxon>Pseudomonas</taxon>
    </lineage>
</organism>
<dbReference type="GO" id="GO:0000976">
    <property type="term" value="F:transcription cis-regulatory region binding"/>
    <property type="evidence" value="ECO:0007669"/>
    <property type="project" value="TreeGrafter"/>
</dbReference>
<dbReference type="EMBL" id="QJRG01000034">
    <property type="protein sequence ID" value="RWU25269.1"/>
    <property type="molecule type" value="Genomic_DNA"/>
</dbReference>
<evidence type="ECO:0000313" key="4">
    <source>
        <dbReference type="EMBL" id="RWU25269.1"/>
    </source>
</evidence>
<evidence type="ECO:0000259" key="3">
    <source>
        <dbReference type="PROSITE" id="PS50977"/>
    </source>
</evidence>
<dbReference type="PANTHER" id="PTHR30055:SF235">
    <property type="entry name" value="TRANSCRIPTIONAL REGULATORY PROTEIN"/>
    <property type="match status" value="1"/>
</dbReference>
<dbReference type="RefSeq" id="WP_128322472.1">
    <property type="nucleotide sequence ID" value="NZ_QJRG01000034.1"/>
</dbReference>
<dbReference type="AlphaFoldDB" id="A0A443ZWD8"/>
<dbReference type="Pfam" id="PF00440">
    <property type="entry name" value="TetR_N"/>
    <property type="match status" value="1"/>
</dbReference>
<name>A0A443ZWD8_9PSED</name>
<dbReference type="InterPro" id="IPR036271">
    <property type="entry name" value="Tet_transcr_reg_TetR-rel_C_sf"/>
</dbReference>
<accession>A0A443ZWD8</accession>
<evidence type="ECO:0000256" key="1">
    <source>
        <dbReference type="ARBA" id="ARBA00023125"/>
    </source>
</evidence>
<dbReference type="Gene3D" id="1.10.357.10">
    <property type="entry name" value="Tetracycline Repressor, domain 2"/>
    <property type="match status" value="1"/>
</dbReference>
<evidence type="ECO:0000256" key="2">
    <source>
        <dbReference type="PROSITE-ProRule" id="PRU00335"/>
    </source>
</evidence>
<dbReference type="InterPro" id="IPR001647">
    <property type="entry name" value="HTH_TetR"/>
</dbReference>
<dbReference type="Proteomes" id="UP000288983">
    <property type="component" value="Unassembled WGS sequence"/>
</dbReference>
<dbReference type="OrthoDB" id="9151800at2"/>
<dbReference type="PANTHER" id="PTHR30055">
    <property type="entry name" value="HTH-TYPE TRANSCRIPTIONAL REGULATOR RUTR"/>
    <property type="match status" value="1"/>
</dbReference>
<gene>
    <name evidence="4" type="ORF">DM813_05960</name>
</gene>
<dbReference type="PRINTS" id="PR00455">
    <property type="entry name" value="HTHTETR"/>
</dbReference>
<dbReference type="SUPFAM" id="SSF48498">
    <property type="entry name" value="Tetracyclin repressor-like, C-terminal domain"/>
    <property type="match status" value="1"/>
</dbReference>
<dbReference type="GO" id="GO:0003700">
    <property type="term" value="F:DNA-binding transcription factor activity"/>
    <property type="evidence" value="ECO:0007669"/>
    <property type="project" value="TreeGrafter"/>
</dbReference>
<protein>
    <submittedName>
        <fullName evidence="4">DUF1956 domain-containing protein</fullName>
    </submittedName>
</protein>
<evidence type="ECO:0000313" key="5">
    <source>
        <dbReference type="Proteomes" id="UP000288983"/>
    </source>
</evidence>
<comment type="caution">
    <text evidence="4">The sequence shown here is derived from an EMBL/GenBank/DDBJ whole genome shotgun (WGS) entry which is preliminary data.</text>
</comment>
<dbReference type="PROSITE" id="PS50977">
    <property type="entry name" value="HTH_TETR_2"/>
    <property type="match status" value="1"/>
</dbReference>
<feature type="DNA-binding region" description="H-T-H motif" evidence="2">
    <location>
        <begin position="36"/>
        <end position="55"/>
    </location>
</feature>
<dbReference type="SUPFAM" id="SSF46689">
    <property type="entry name" value="Homeodomain-like"/>
    <property type="match status" value="1"/>
</dbReference>
<keyword evidence="1 2" id="KW-0238">DNA-binding</keyword>
<dbReference type="InterPro" id="IPR050109">
    <property type="entry name" value="HTH-type_TetR-like_transc_reg"/>
</dbReference>
<dbReference type="InterPro" id="IPR009057">
    <property type="entry name" value="Homeodomain-like_sf"/>
</dbReference>